<gene>
    <name evidence="5" type="ORF">MAR_030188</name>
</gene>
<name>A0ABY7DN56_MYAAR</name>
<evidence type="ECO:0000313" key="6">
    <source>
        <dbReference type="Proteomes" id="UP001164746"/>
    </source>
</evidence>
<reference evidence="5" key="1">
    <citation type="submission" date="2022-11" db="EMBL/GenBank/DDBJ databases">
        <title>Centuries of genome instability and evolution in soft-shell clam transmissible cancer (bioRxiv).</title>
        <authorList>
            <person name="Hart S.F.M."/>
            <person name="Yonemitsu M.A."/>
            <person name="Giersch R.M."/>
            <person name="Beal B.F."/>
            <person name="Arriagada G."/>
            <person name="Davis B.W."/>
            <person name="Ostrander E.A."/>
            <person name="Goff S.P."/>
            <person name="Metzger M.J."/>
        </authorList>
    </citation>
    <scope>NUCLEOTIDE SEQUENCE</scope>
    <source>
        <strain evidence="5">MELC-2E11</strain>
        <tissue evidence="5">Siphon/mantle</tissue>
    </source>
</reference>
<keyword evidence="2" id="KW-0677">Repeat</keyword>
<evidence type="ECO:0000313" key="5">
    <source>
        <dbReference type="EMBL" id="WAQ97498.1"/>
    </source>
</evidence>
<proteinExistence type="inferred from homology"/>
<organism evidence="5 6">
    <name type="scientific">Mya arenaria</name>
    <name type="common">Soft-shell clam</name>
    <dbReference type="NCBI Taxonomy" id="6604"/>
    <lineage>
        <taxon>Eukaryota</taxon>
        <taxon>Metazoa</taxon>
        <taxon>Spiralia</taxon>
        <taxon>Lophotrochozoa</taxon>
        <taxon>Mollusca</taxon>
        <taxon>Bivalvia</taxon>
        <taxon>Autobranchia</taxon>
        <taxon>Heteroconchia</taxon>
        <taxon>Euheterodonta</taxon>
        <taxon>Imparidentia</taxon>
        <taxon>Neoheterodontei</taxon>
        <taxon>Myida</taxon>
        <taxon>Myoidea</taxon>
        <taxon>Myidae</taxon>
        <taxon>Mya</taxon>
    </lineage>
</organism>
<dbReference type="PANTHER" id="PTHR11227">
    <property type="entry name" value="WD-REPEAT PROTEIN INTERACTING WITH PHOSPHOINOSIDES WIPI -RELATED"/>
    <property type="match status" value="1"/>
</dbReference>
<accession>A0ABY7DN56</accession>
<feature type="transmembrane region" description="Helical" evidence="4">
    <location>
        <begin position="66"/>
        <end position="85"/>
    </location>
</feature>
<feature type="transmembrane region" description="Helical" evidence="4">
    <location>
        <begin position="92"/>
        <end position="111"/>
    </location>
</feature>
<evidence type="ECO:0000256" key="1">
    <source>
        <dbReference type="ARBA" id="ARBA00022574"/>
    </source>
</evidence>
<dbReference type="EMBL" id="CP111013">
    <property type="protein sequence ID" value="WAQ97498.1"/>
    <property type="molecule type" value="Genomic_DNA"/>
</dbReference>
<sequence>MSTKNSMVNECYILEVCLADLVPQSTHIQCGDCFILRRFKLGHGAVAVHQFVCHRVVHTVEPVLNVLYGVVRASLSNMSLGAIAFPRAPDGFTPSFIAILAITSVFLNLILAPGHHLNTVNENKTGAAALTPTADPVFVVLIAIQATGVDMTRKGVISLRFNQDQGCFTCASEFGLRIYNVDPLVQKLCLNTEKVGSVYGAEMLFRTNIVALIGGGNVPRFDEKAVVIWDQSRGDATNSVVLDITFAQPVMAVRIKKDRLIAVLRNQVHVFTFPNNPQKIQTFETRDNPKGLCEVSPYGSNLVFPGHVCGSVQIVGTLIRVFDANKKSQLLELRRGADPAKLYCISFSLDSAYLCASSDKGTVHIFAWGLANFTVPAECACVCAFAPNHAVIAVCVDGTFHKYVFTKQGNCNREAYDIWLDIGDDMD</sequence>
<keyword evidence="1" id="KW-0853">WD repeat</keyword>
<evidence type="ECO:0000256" key="2">
    <source>
        <dbReference type="ARBA" id="ARBA00022737"/>
    </source>
</evidence>
<dbReference type="Pfam" id="PF21032">
    <property type="entry name" value="PROPPIN"/>
    <property type="match status" value="1"/>
</dbReference>
<dbReference type="Gene3D" id="2.130.10.10">
    <property type="entry name" value="YVTN repeat-like/Quinoprotein amine dehydrogenase"/>
    <property type="match status" value="1"/>
</dbReference>
<keyword evidence="6" id="KW-1185">Reference proteome</keyword>
<dbReference type="SUPFAM" id="SSF50978">
    <property type="entry name" value="WD40 repeat-like"/>
    <property type="match status" value="1"/>
</dbReference>
<keyword evidence="4" id="KW-0472">Membrane</keyword>
<keyword evidence="4" id="KW-0812">Transmembrane</keyword>
<dbReference type="InterPro" id="IPR036322">
    <property type="entry name" value="WD40_repeat_dom_sf"/>
</dbReference>
<dbReference type="InterPro" id="IPR048720">
    <property type="entry name" value="PROPPIN"/>
</dbReference>
<evidence type="ECO:0000256" key="3">
    <source>
        <dbReference type="ARBA" id="ARBA00025740"/>
    </source>
</evidence>
<evidence type="ECO:0000256" key="4">
    <source>
        <dbReference type="SAM" id="Phobius"/>
    </source>
</evidence>
<protein>
    <submittedName>
        <fullName evidence="5">WIPI4-like protein</fullName>
    </submittedName>
</protein>
<dbReference type="InterPro" id="IPR015943">
    <property type="entry name" value="WD40/YVTN_repeat-like_dom_sf"/>
</dbReference>
<dbReference type="Proteomes" id="UP001164746">
    <property type="component" value="Chromosome 2"/>
</dbReference>
<keyword evidence="4" id="KW-1133">Transmembrane helix</keyword>
<comment type="similarity">
    <text evidence="3">Belongs to the WD repeat PROPPIN family.</text>
</comment>